<dbReference type="InterPro" id="IPR025119">
    <property type="entry name" value="DUF4046"/>
</dbReference>
<keyword evidence="2" id="KW-0614">Plasmid</keyword>
<feature type="domain" description="DUF4046" evidence="1">
    <location>
        <begin position="15"/>
        <end position="98"/>
    </location>
</feature>
<keyword evidence="3" id="KW-1185">Reference proteome</keyword>
<evidence type="ECO:0000259" key="1">
    <source>
        <dbReference type="Pfam" id="PF13255"/>
    </source>
</evidence>
<dbReference type="RefSeq" id="WP_039230463.1">
    <property type="nucleotide sequence ID" value="NZ_CM003349.1"/>
</dbReference>
<proteinExistence type="predicted"/>
<organism evidence="2 3">
    <name type="scientific">Clostridium haemolyticum NCTC 9693</name>
    <dbReference type="NCBI Taxonomy" id="1443114"/>
    <lineage>
        <taxon>Bacteria</taxon>
        <taxon>Bacillati</taxon>
        <taxon>Bacillota</taxon>
        <taxon>Clostridia</taxon>
        <taxon>Eubacteriales</taxon>
        <taxon>Clostridiaceae</taxon>
        <taxon>Clostridium</taxon>
    </lineage>
</organism>
<geneLocation type="plasmid" evidence="2 3">
    <name>p1Ch9693</name>
</geneLocation>
<dbReference type="EMBL" id="JENX01000125">
    <property type="protein sequence ID" value="KEI14015.1"/>
    <property type="molecule type" value="Genomic_DNA"/>
</dbReference>
<evidence type="ECO:0000313" key="3">
    <source>
        <dbReference type="Proteomes" id="UP000027937"/>
    </source>
</evidence>
<comment type="caution">
    <text evidence="2">The sequence shown here is derived from an EMBL/GenBank/DDBJ whole genome shotgun (WGS) entry which is preliminary data.</text>
</comment>
<sequence length="326" mass="39433">MSRQKINISKLTDTDIYKLVLNRKLYRFPRNFWEKPDALNSAKEITIYLIEEILQWTDEDIKEKLSRALFYNYKLGGMINVLFDSSPYRTINNAYPNKFKPWELKRTPAKFWNKETSYEFIRWFIEEKNNWTDEEIKNNFSKTLLINMGFDAPMDRIKEDTFGIINKLYPNKFKPWELKQVAIDYWDKKTISNAIKWLIEEKLHLDIEKDKINFSTELLENNGLKRLTSFMSRKKISLYEMFNYAYPNKFKEWEIIRIHLWTNQKKIEAVKWLVEEKLRLDPKTELNKVLTKHFWEYGLSGLLTSCGQSYKKALELAYADYYSPYK</sequence>
<dbReference type="Pfam" id="PF13255">
    <property type="entry name" value="DUF4046"/>
    <property type="match status" value="1"/>
</dbReference>
<accession>A0ABR4TBS4</accession>
<reference evidence="3" key="1">
    <citation type="journal article" date="2014" name="PLoS ONE">
        <title>Plasmidome interchange between Clostridium botulinum, Clostridium novyi and Clostridium haemolyticum converts strains of independent lineages into distinctly different pathogens.</title>
        <authorList>
            <person name="Skarin H."/>
            <person name="Segerman B."/>
        </authorList>
    </citation>
    <scope>NUCLEOTIDE SEQUENCE [LARGE SCALE GENOMIC DNA]</scope>
    <source>
        <strain evidence="3">NCTC 9693</strain>
    </source>
</reference>
<evidence type="ECO:0000313" key="2">
    <source>
        <dbReference type="EMBL" id="KEI14015.1"/>
    </source>
</evidence>
<protein>
    <recommendedName>
        <fullName evidence="1">DUF4046 domain-containing protein</fullName>
    </recommendedName>
</protein>
<gene>
    <name evidence="2" type="ORF">Z960_p0009</name>
</gene>
<name>A0ABR4TBS4_CLOHA</name>
<dbReference type="Proteomes" id="UP000027937">
    <property type="component" value="Plasmid p1Ch9693"/>
</dbReference>